<dbReference type="InterPro" id="IPR050523">
    <property type="entry name" value="AKR_Detox_Biosynth"/>
</dbReference>
<dbReference type="PANTHER" id="PTHR43364:SF4">
    <property type="entry name" value="NAD(P)-LINKED OXIDOREDUCTASE SUPERFAMILY PROTEIN"/>
    <property type="match status" value="1"/>
</dbReference>
<feature type="domain" description="NADP-dependent oxidoreductase" evidence="2">
    <location>
        <begin position="16"/>
        <end position="308"/>
    </location>
</feature>
<proteinExistence type="predicted"/>
<dbReference type="GO" id="GO:0005829">
    <property type="term" value="C:cytosol"/>
    <property type="evidence" value="ECO:0007669"/>
    <property type="project" value="TreeGrafter"/>
</dbReference>
<dbReference type="InterPro" id="IPR020471">
    <property type="entry name" value="AKR"/>
</dbReference>
<dbReference type="Gene3D" id="3.20.20.100">
    <property type="entry name" value="NADP-dependent oxidoreductase domain"/>
    <property type="match status" value="1"/>
</dbReference>
<comment type="caution">
    <text evidence="3">The sequence shown here is derived from an EMBL/GenBank/DDBJ whole genome shotgun (WGS) entry which is preliminary data.</text>
</comment>
<dbReference type="EMBL" id="JACHHJ010000007">
    <property type="protein sequence ID" value="MBB6451454.1"/>
    <property type="molecule type" value="Genomic_DNA"/>
</dbReference>
<dbReference type="GO" id="GO:0016491">
    <property type="term" value="F:oxidoreductase activity"/>
    <property type="evidence" value="ECO:0007669"/>
    <property type="project" value="UniProtKB-KW"/>
</dbReference>
<dbReference type="InterPro" id="IPR036812">
    <property type="entry name" value="NAD(P)_OxRdtase_dom_sf"/>
</dbReference>
<evidence type="ECO:0000256" key="1">
    <source>
        <dbReference type="ARBA" id="ARBA00023002"/>
    </source>
</evidence>
<protein>
    <submittedName>
        <fullName evidence="3">Aryl-alcohol dehydrogenase-like predicted oxidoreductase</fullName>
    </submittedName>
</protein>
<evidence type="ECO:0000313" key="4">
    <source>
        <dbReference type="Proteomes" id="UP000568839"/>
    </source>
</evidence>
<evidence type="ECO:0000313" key="3">
    <source>
        <dbReference type="EMBL" id="MBB6451454.1"/>
    </source>
</evidence>
<dbReference type="RefSeq" id="WP_184405644.1">
    <property type="nucleotide sequence ID" value="NZ_JACHHJ010000007.1"/>
</dbReference>
<gene>
    <name evidence="3" type="ORF">HNR44_003465</name>
</gene>
<sequence>MEYHRIPKTDIKISILGVGTNGVGGHNLFPNLDENKGAAMVRSALDEGINLVDTADAYGFGRSEEIIGEVIKSRRQDVVLATKGGLEYTNDGTTFNNRPEYLKQAVENSLKRLQTDYIDIYYLHFPDSDVPLSEAIGALSRLKEEGKIRAIGISNVSAEQLSEANRHNDISVLQSWYNMLDRSAEDELLPYCNEQGISFIPFGPLAYGLLSGHYTKDFTPSYDDHRSSHPLFAPGLYEDTIDRVSELKEIADKKGTTVSNLALAWLLAQQNVAAVIPGGKGPDRVQENLRALSVKLSKEEKELIEEVLDN</sequence>
<organism evidence="3 4">
    <name type="scientific">Geomicrobium halophilum</name>
    <dbReference type="NCBI Taxonomy" id="549000"/>
    <lineage>
        <taxon>Bacteria</taxon>
        <taxon>Bacillati</taxon>
        <taxon>Bacillota</taxon>
        <taxon>Bacilli</taxon>
        <taxon>Bacillales</taxon>
        <taxon>Geomicrobium</taxon>
    </lineage>
</organism>
<accession>A0A841PUN6</accession>
<dbReference type="PRINTS" id="PR00069">
    <property type="entry name" value="ALDKETRDTASE"/>
</dbReference>
<name>A0A841PUN6_9BACL</name>
<keyword evidence="4" id="KW-1185">Reference proteome</keyword>
<dbReference type="FunFam" id="3.20.20.100:FF:000004">
    <property type="entry name" value="Oxidoreductase, aldo/keto reductase"/>
    <property type="match status" value="1"/>
</dbReference>
<evidence type="ECO:0000259" key="2">
    <source>
        <dbReference type="Pfam" id="PF00248"/>
    </source>
</evidence>
<dbReference type="Pfam" id="PF00248">
    <property type="entry name" value="Aldo_ket_red"/>
    <property type="match status" value="1"/>
</dbReference>
<keyword evidence="1" id="KW-0560">Oxidoreductase</keyword>
<dbReference type="AlphaFoldDB" id="A0A841PUN6"/>
<reference evidence="3 4" key="1">
    <citation type="submission" date="2020-08" db="EMBL/GenBank/DDBJ databases">
        <title>Genomic Encyclopedia of Type Strains, Phase IV (KMG-IV): sequencing the most valuable type-strain genomes for metagenomic binning, comparative biology and taxonomic classification.</title>
        <authorList>
            <person name="Goeker M."/>
        </authorList>
    </citation>
    <scope>NUCLEOTIDE SEQUENCE [LARGE SCALE GENOMIC DNA]</scope>
    <source>
        <strain evidence="3 4">DSM 21769</strain>
    </source>
</reference>
<dbReference type="InterPro" id="IPR023210">
    <property type="entry name" value="NADP_OxRdtase_dom"/>
</dbReference>
<dbReference type="Proteomes" id="UP000568839">
    <property type="component" value="Unassembled WGS sequence"/>
</dbReference>
<dbReference type="SUPFAM" id="SSF51430">
    <property type="entry name" value="NAD(P)-linked oxidoreductase"/>
    <property type="match status" value="1"/>
</dbReference>
<dbReference type="PANTHER" id="PTHR43364">
    <property type="entry name" value="NADH-SPECIFIC METHYLGLYOXAL REDUCTASE-RELATED"/>
    <property type="match status" value="1"/>
</dbReference>